<dbReference type="AlphaFoldDB" id="A0AA39GTL4"/>
<feature type="region of interest" description="Disordered" evidence="1">
    <location>
        <begin position="1"/>
        <end position="24"/>
    </location>
</feature>
<proteinExistence type="predicted"/>
<gene>
    <name evidence="2" type="ORF">NLU13_2400</name>
</gene>
<organism evidence="2 3">
    <name type="scientific">Sarocladium strictum</name>
    <name type="common">Black bundle disease fungus</name>
    <name type="synonym">Acremonium strictum</name>
    <dbReference type="NCBI Taxonomy" id="5046"/>
    <lineage>
        <taxon>Eukaryota</taxon>
        <taxon>Fungi</taxon>
        <taxon>Dikarya</taxon>
        <taxon>Ascomycota</taxon>
        <taxon>Pezizomycotina</taxon>
        <taxon>Sordariomycetes</taxon>
        <taxon>Hypocreomycetidae</taxon>
        <taxon>Hypocreales</taxon>
        <taxon>Sarocladiaceae</taxon>
        <taxon>Sarocladium</taxon>
    </lineage>
</organism>
<protein>
    <submittedName>
        <fullName evidence="2">Uncharacterized protein</fullName>
    </submittedName>
</protein>
<accession>A0AA39GTL4</accession>
<dbReference type="Proteomes" id="UP001175261">
    <property type="component" value="Unassembled WGS sequence"/>
</dbReference>
<name>A0AA39GTL4_SARSR</name>
<comment type="caution">
    <text evidence="2">The sequence shown here is derived from an EMBL/GenBank/DDBJ whole genome shotgun (WGS) entry which is preliminary data.</text>
</comment>
<keyword evidence="3" id="KW-1185">Reference proteome</keyword>
<sequence length="407" mass="44239">MQSSIHAKSDQAWPPSRMGTPSTMAGSARFSAVFPPHHTGTLICGQPVPIDPTTPWHLCESCKGVLVATILRHLLYPRNERGSLMWPGFPLEEGLGSRPVQHPTNTPLSQSVLFLPSPVDNTGSFISLKHFNILWASVGIGNKPACRSLLKRHGSTHLNAIFGAAGERLVGVLRTTTGIEDPTIDDMQAVVEGCLDAGGRCGEWLQDPSSAWEWFNGVEVAAEAMVIAPVSHPYAVHGTLHVGRHAGSVPLEAAGYHRHLDPPPQHITRGVSVPPEPLRPPFPALDRAATVYGGMPSPRLPPRQMNVVAPSPLTSVAARAPQTRHDEVPQPPARQPWEAAAPVPFEADPTLVRRTTAASASPLAESRRILEVLRDELLDASEAEVPERYGKQNLERMVQKLEHMWRE</sequence>
<evidence type="ECO:0000256" key="1">
    <source>
        <dbReference type="SAM" id="MobiDB-lite"/>
    </source>
</evidence>
<evidence type="ECO:0000313" key="3">
    <source>
        <dbReference type="Proteomes" id="UP001175261"/>
    </source>
</evidence>
<reference evidence="2" key="1">
    <citation type="submission" date="2022-10" db="EMBL/GenBank/DDBJ databases">
        <title>Determination and structural analysis of whole genome sequence of Sarocladium strictum F4-1.</title>
        <authorList>
            <person name="Hu L."/>
            <person name="Jiang Y."/>
        </authorList>
    </citation>
    <scope>NUCLEOTIDE SEQUENCE</scope>
    <source>
        <strain evidence="2">F4-1</strain>
    </source>
</reference>
<dbReference type="EMBL" id="JAPDFR010000001">
    <property type="protein sequence ID" value="KAK0392906.1"/>
    <property type="molecule type" value="Genomic_DNA"/>
</dbReference>
<evidence type="ECO:0000313" key="2">
    <source>
        <dbReference type="EMBL" id="KAK0392906.1"/>
    </source>
</evidence>